<dbReference type="AlphaFoldDB" id="A0AA39IP28"/>
<feature type="signal peptide" evidence="2">
    <location>
        <begin position="1"/>
        <end position="16"/>
    </location>
</feature>
<organism evidence="3 4">
    <name type="scientific">Steinernema hermaphroditum</name>
    <dbReference type="NCBI Taxonomy" id="289476"/>
    <lineage>
        <taxon>Eukaryota</taxon>
        <taxon>Metazoa</taxon>
        <taxon>Ecdysozoa</taxon>
        <taxon>Nematoda</taxon>
        <taxon>Chromadorea</taxon>
        <taxon>Rhabditida</taxon>
        <taxon>Tylenchina</taxon>
        <taxon>Panagrolaimomorpha</taxon>
        <taxon>Strongyloidoidea</taxon>
        <taxon>Steinernematidae</taxon>
        <taxon>Steinernema</taxon>
    </lineage>
</organism>
<evidence type="ECO:0000256" key="1">
    <source>
        <dbReference type="SAM" id="MobiDB-lite"/>
    </source>
</evidence>
<keyword evidence="4" id="KW-1185">Reference proteome</keyword>
<accession>A0AA39IP28</accession>
<dbReference type="Proteomes" id="UP001175271">
    <property type="component" value="Unassembled WGS sequence"/>
</dbReference>
<feature type="compositionally biased region" description="Basic and acidic residues" evidence="1">
    <location>
        <begin position="36"/>
        <end position="45"/>
    </location>
</feature>
<comment type="caution">
    <text evidence="3">The sequence shown here is derived from an EMBL/GenBank/DDBJ whole genome shotgun (WGS) entry which is preliminary data.</text>
</comment>
<evidence type="ECO:0000313" key="3">
    <source>
        <dbReference type="EMBL" id="KAK0426579.1"/>
    </source>
</evidence>
<feature type="region of interest" description="Disordered" evidence="1">
    <location>
        <begin position="27"/>
        <end position="58"/>
    </location>
</feature>
<evidence type="ECO:0008006" key="5">
    <source>
        <dbReference type="Google" id="ProtNLM"/>
    </source>
</evidence>
<feature type="compositionally biased region" description="Acidic residues" evidence="1">
    <location>
        <begin position="46"/>
        <end position="55"/>
    </location>
</feature>
<name>A0AA39IP28_9BILA</name>
<gene>
    <name evidence="3" type="ORF">QR680_009779</name>
</gene>
<evidence type="ECO:0000313" key="4">
    <source>
        <dbReference type="Proteomes" id="UP001175271"/>
    </source>
</evidence>
<feature type="chain" id="PRO_5041419150" description="Secreted protein" evidence="2">
    <location>
        <begin position="17"/>
        <end position="149"/>
    </location>
</feature>
<dbReference type="EMBL" id="JAUCMV010000001">
    <property type="protein sequence ID" value="KAK0426579.1"/>
    <property type="molecule type" value="Genomic_DNA"/>
</dbReference>
<keyword evidence="2" id="KW-0732">Signal</keyword>
<protein>
    <recommendedName>
        <fullName evidence="5">Secreted protein</fullName>
    </recommendedName>
</protein>
<reference evidence="3" key="1">
    <citation type="submission" date="2023-06" db="EMBL/GenBank/DDBJ databases">
        <title>Genomic analysis of the entomopathogenic nematode Steinernema hermaphroditum.</title>
        <authorList>
            <person name="Schwarz E.M."/>
            <person name="Heppert J.K."/>
            <person name="Baniya A."/>
            <person name="Schwartz H.T."/>
            <person name="Tan C.-H."/>
            <person name="Antoshechkin I."/>
            <person name="Sternberg P.W."/>
            <person name="Goodrich-Blair H."/>
            <person name="Dillman A.R."/>
        </authorList>
    </citation>
    <scope>NUCLEOTIDE SEQUENCE</scope>
    <source>
        <strain evidence="3">PS9179</strain>
        <tissue evidence="3">Whole animal</tissue>
    </source>
</reference>
<sequence>MIVLIFLSLLLPQSSALLCFANDHNDSARHFPPPEGPRRPPTEVEKPEDEVEDPLTDASSSVVNITEVAMKGVDIFVQSVFRLFHDVARGVEDAVKKVADFASQRGAEEGRTSEGLTKTTPSLQAEWVEWWRLPEHRGVFWQRKTLPKR</sequence>
<evidence type="ECO:0000256" key="2">
    <source>
        <dbReference type="SAM" id="SignalP"/>
    </source>
</evidence>
<proteinExistence type="predicted"/>